<comment type="caution">
    <text evidence="1">Lacks conserved residue(s) required for the propagation of feature annotation.</text>
</comment>
<dbReference type="InterPro" id="IPR046947">
    <property type="entry name" value="LytR-like"/>
</dbReference>
<feature type="domain" description="HTH LytTR-type" evidence="3">
    <location>
        <begin position="76"/>
        <end position="175"/>
    </location>
</feature>
<dbReference type="SUPFAM" id="SSF52172">
    <property type="entry name" value="CheY-like"/>
    <property type="match status" value="1"/>
</dbReference>
<sequence>IHLPKLSGIDFLKILSNPPQVILTTAFSDYAIESYELDVVDYLLKPFSFERFLKAINKVHNPVGQKPEANPEERLIFIKSGYEHIKVDIDHLLYIKADMDYTELVSTNKTHLSNETLNYWEEQLSAGDFVRIHRSYLVNIKRITKFSSAQVQLSNDKILNVGRVYRENLKNKFKLL</sequence>
<evidence type="ECO:0000259" key="2">
    <source>
        <dbReference type="PROSITE" id="PS50110"/>
    </source>
</evidence>
<keyword evidence="5" id="KW-1185">Reference proteome</keyword>
<protein>
    <submittedName>
        <fullName evidence="4">LytTR family DNA-binding domain-containing protein</fullName>
    </submittedName>
</protein>
<feature type="domain" description="Response regulatory" evidence="2">
    <location>
        <begin position="1"/>
        <end position="60"/>
    </location>
</feature>
<dbReference type="Gene3D" id="3.40.50.2300">
    <property type="match status" value="1"/>
</dbReference>
<evidence type="ECO:0000259" key="3">
    <source>
        <dbReference type="PROSITE" id="PS50930"/>
    </source>
</evidence>
<gene>
    <name evidence="4" type="ORF">RM553_19600</name>
</gene>
<dbReference type="SMART" id="SM00850">
    <property type="entry name" value="LytTR"/>
    <property type="match status" value="1"/>
</dbReference>
<accession>A0ABU3CFG9</accession>
<evidence type="ECO:0000313" key="5">
    <source>
        <dbReference type="Proteomes" id="UP001262889"/>
    </source>
</evidence>
<comment type="caution">
    <text evidence="4">The sequence shown here is derived from an EMBL/GenBank/DDBJ whole genome shotgun (WGS) entry which is preliminary data.</text>
</comment>
<dbReference type="PANTHER" id="PTHR37299:SF1">
    <property type="entry name" value="STAGE 0 SPORULATION PROTEIN A HOMOLOG"/>
    <property type="match status" value="1"/>
</dbReference>
<dbReference type="InterPro" id="IPR001789">
    <property type="entry name" value="Sig_transdc_resp-reg_receiver"/>
</dbReference>
<dbReference type="EMBL" id="JAVRHQ010000111">
    <property type="protein sequence ID" value="MDT0645046.1"/>
    <property type="molecule type" value="Genomic_DNA"/>
</dbReference>
<evidence type="ECO:0000313" key="4">
    <source>
        <dbReference type="EMBL" id="MDT0645046.1"/>
    </source>
</evidence>
<dbReference type="GO" id="GO:0003677">
    <property type="term" value="F:DNA binding"/>
    <property type="evidence" value="ECO:0007669"/>
    <property type="project" value="UniProtKB-KW"/>
</dbReference>
<organism evidence="4 5">
    <name type="scientific">Autumnicola tepida</name>
    <dbReference type="NCBI Taxonomy" id="3075595"/>
    <lineage>
        <taxon>Bacteria</taxon>
        <taxon>Pseudomonadati</taxon>
        <taxon>Bacteroidota</taxon>
        <taxon>Flavobacteriia</taxon>
        <taxon>Flavobacteriales</taxon>
        <taxon>Flavobacteriaceae</taxon>
        <taxon>Autumnicola</taxon>
    </lineage>
</organism>
<feature type="non-terminal residue" evidence="4">
    <location>
        <position position="1"/>
    </location>
</feature>
<dbReference type="Proteomes" id="UP001262889">
    <property type="component" value="Unassembled WGS sequence"/>
</dbReference>
<dbReference type="Pfam" id="PF04397">
    <property type="entry name" value="LytTR"/>
    <property type="match status" value="1"/>
</dbReference>
<keyword evidence="4" id="KW-0238">DNA-binding</keyword>
<dbReference type="RefSeq" id="WP_311536653.1">
    <property type="nucleotide sequence ID" value="NZ_JAVRHQ010000111.1"/>
</dbReference>
<dbReference type="PANTHER" id="PTHR37299">
    <property type="entry name" value="TRANSCRIPTIONAL REGULATOR-RELATED"/>
    <property type="match status" value="1"/>
</dbReference>
<dbReference type="PROSITE" id="PS50930">
    <property type="entry name" value="HTH_LYTTR"/>
    <property type="match status" value="1"/>
</dbReference>
<dbReference type="InterPro" id="IPR011006">
    <property type="entry name" value="CheY-like_superfamily"/>
</dbReference>
<name>A0ABU3CFG9_9FLAO</name>
<evidence type="ECO:0000256" key="1">
    <source>
        <dbReference type="PROSITE-ProRule" id="PRU00169"/>
    </source>
</evidence>
<reference evidence="4 5" key="1">
    <citation type="submission" date="2023-09" db="EMBL/GenBank/DDBJ databases">
        <authorList>
            <person name="Rey-Velasco X."/>
        </authorList>
    </citation>
    <scope>NUCLEOTIDE SEQUENCE [LARGE SCALE GENOMIC DNA]</scope>
    <source>
        <strain evidence="4 5">F363</strain>
    </source>
</reference>
<proteinExistence type="predicted"/>
<dbReference type="PROSITE" id="PS50110">
    <property type="entry name" value="RESPONSE_REGULATORY"/>
    <property type="match status" value="1"/>
</dbReference>
<dbReference type="Gene3D" id="2.40.50.1020">
    <property type="entry name" value="LytTr DNA-binding domain"/>
    <property type="match status" value="1"/>
</dbReference>
<dbReference type="InterPro" id="IPR007492">
    <property type="entry name" value="LytTR_DNA-bd_dom"/>
</dbReference>